<dbReference type="EMBL" id="LM676380">
    <property type="protein sequence ID" value="CEP25674.1"/>
    <property type="molecule type" value="Genomic_DNA"/>
</dbReference>
<proteinExistence type="predicted"/>
<keyword evidence="1" id="KW-0680">Restriction system</keyword>
<dbReference type="GO" id="GO:0009307">
    <property type="term" value="P:DNA restriction-modification system"/>
    <property type="evidence" value="ECO:0007669"/>
    <property type="project" value="UniProtKB-KW"/>
</dbReference>
<name>A0A0B7NXH5_PROFF</name>
<dbReference type="AlphaFoldDB" id="A0A0B7NXH5"/>
<accession>A0A0B7NXH5</accession>
<dbReference type="Gene3D" id="3.90.220.20">
    <property type="entry name" value="DNA methylase specificity domains"/>
    <property type="match status" value="2"/>
</dbReference>
<evidence type="ECO:0000256" key="1">
    <source>
        <dbReference type="ARBA" id="ARBA00022747"/>
    </source>
</evidence>
<organism evidence="3">
    <name type="scientific">Propionibacterium freudenreichii subsp. freudenreichii</name>
    <dbReference type="NCBI Taxonomy" id="66712"/>
    <lineage>
        <taxon>Bacteria</taxon>
        <taxon>Bacillati</taxon>
        <taxon>Actinomycetota</taxon>
        <taxon>Actinomycetes</taxon>
        <taxon>Propionibacteriales</taxon>
        <taxon>Propionibacteriaceae</taxon>
        <taxon>Propionibacterium</taxon>
    </lineage>
</organism>
<evidence type="ECO:0000313" key="3">
    <source>
        <dbReference type="EMBL" id="CEP25674.1"/>
    </source>
</evidence>
<protein>
    <recommendedName>
        <fullName evidence="4">Type I restriction modification DNA specificity domain-containing protein</fullName>
    </recommendedName>
</protein>
<evidence type="ECO:0000256" key="2">
    <source>
        <dbReference type="ARBA" id="ARBA00023125"/>
    </source>
</evidence>
<evidence type="ECO:0008006" key="4">
    <source>
        <dbReference type="Google" id="ProtNLM"/>
    </source>
</evidence>
<dbReference type="GO" id="GO:0003677">
    <property type="term" value="F:DNA binding"/>
    <property type="evidence" value="ECO:0007669"/>
    <property type="project" value="UniProtKB-KW"/>
</dbReference>
<dbReference type="SUPFAM" id="SSF116734">
    <property type="entry name" value="DNA methylase specificity domain"/>
    <property type="match status" value="1"/>
</dbReference>
<dbReference type="InterPro" id="IPR044946">
    <property type="entry name" value="Restrct_endonuc_typeI_TRD_sf"/>
</dbReference>
<reference evidence="3" key="1">
    <citation type="submission" date="2014-08" db="EMBL/GenBank/DDBJ databases">
        <authorList>
            <person name="Falentin Helene"/>
        </authorList>
    </citation>
    <scope>NUCLEOTIDE SEQUENCE</scope>
</reference>
<sequence length="82" mass="9328">MAIWLDFLQKTIEASAPQSAQKNINLRILRSLELPVPPEEELSDFLTRVTRVDSQRSRVEAALARDDELFASLQSRAFKGEL</sequence>
<keyword evidence="2" id="KW-0238">DNA-binding</keyword>
<gene>
    <name evidence="3" type="ORF">PFCIRM138_09620</name>
</gene>